<sequence length="75" mass="8253">MSHGVCHALTTRTKHCLTRARPIGKSGGAMVHSPARPDLDNMHKRAGPPRAVAAKRYVTETGRYATDKFGTYCTW</sequence>
<evidence type="ECO:0000313" key="3">
    <source>
        <dbReference type="Proteomes" id="UP000465622"/>
    </source>
</evidence>
<gene>
    <name evidence="2" type="ORF">MMAGJ_43140</name>
</gene>
<evidence type="ECO:0000313" key="2">
    <source>
        <dbReference type="EMBL" id="BBX35032.1"/>
    </source>
</evidence>
<accession>A0ABM7HWP5</accession>
<proteinExistence type="predicted"/>
<organism evidence="2 3">
    <name type="scientific">Mycolicibacterium mageritense</name>
    <name type="common">Mycobacterium mageritense</name>
    <dbReference type="NCBI Taxonomy" id="53462"/>
    <lineage>
        <taxon>Bacteria</taxon>
        <taxon>Bacillati</taxon>
        <taxon>Actinomycetota</taxon>
        <taxon>Actinomycetes</taxon>
        <taxon>Mycobacteriales</taxon>
        <taxon>Mycobacteriaceae</taxon>
        <taxon>Mycolicibacterium</taxon>
    </lineage>
</organism>
<dbReference type="Proteomes" id="UP000465622">
    <property type="component" value="Chromosome"/>
</dbReference>
<feature type="region of interest" description="Disordered" evidence="1">
    <location>
        <begin position="22"/>
        <end position="50"/>
    </location>
</feature>
<reference evidence="2 3" key="1">
    <citation type="journal article" date="2019" name="Emerg. Microbes Infect.">
        <title>Comprehensive subspecies identification of 175 nontuberculous mycobacteria species based on 7547 genomic profiles.</title>
        <authorList>
            <person name="Matsumoto Y."/>
            <person name="Kinjo T."/>
            <person name="Motooka D."/>
            <person name="Nabeya D."/>
            <person name="Jung N."/>
            <person name="Uechi K."/>
            <person name="Horii T."/>
            <person name="Iida T."/>
            <person name="Fujita J."/>
            <person name="Nakamura S."/>
        </authorList>
    </citation>
    <scope>NUCLEOTIDE SEQUENCE [LARGE SCALE GENOMIC DNA]</scope>
    <source>
        <strain evidence="2 3">JCM 12375</strain>
    </source>
</reference>
<name>A0ABM7HWP5_MYCME</name>
<evidence type="ECO:0000256" key="1">
    <source>
        <dbReference type="SAM" id="MobiDB-lite"/>
    </source>
</evidence>
<dbReference type="EMBL" id="AP022567">
    <property type="protein sequence ID" value="BBX35032.1"/>
    <property type="molecule type" value="Genomic_DNA"/>
</dbReference>
<protein>
    <submittedName>
        <fullName evidence="2">Uncharacterized protein</fullName>
    </submittedName>
</protein>
<keyword evidence="3" id="KW-1185">Reference proteome</keyword>